<evidence type="ECO:0000256" key="1">
    <source>
        <dbReference type="ARBA" id="ARBA00008714"/>
    </source>
</evidence>
<feature type="binding site" evidence="5">
    <location>
        <position position="26"/>
    </location>
    <ligand>
        <name>Mn(2+)</name>
        <dbReference type="ChEBI" id="CHEBI:29035"/>
    </ligand>
</feature>
<feature type="binding site" evidence="5">
    <location>
        <position position="156"/>
    </location>
    <ligand>
        <name>Mn(2+)</name>
        <dbReference type="ChEBI" id="CHEBI:29035"/>
    </ligand>
</feature>
<dbReference type="InterPro" id="IPR001189">
    <property type="entry name" value="Mn/Fe_SOD"/>
</dbReference>
<evidence type="ECO:0000256" key="3">
    <source>
        <dbReference type="ARBA" id="ARBA00022723"/>
    </source>
</evidence>
<dbReference type="PIRSF" id="PIRSF000349">
    <property type="entry name" value="SODismutase"/>
    <property type="match status" value="1"/>
</dbReference>
<dbReference type="Pfam" id="PF02777">
    <property type="entry name" value="Sod_Fe_C"/>
    <property type="match status" value="1"/>
</dbReference>
<evidence type="ECO:0000259" key="7">
    <source>
        <dbReference type="Pfam" id="PF00081"/>
    </source>
</evidence>
<dbReference type="InterPro" id="IPR019831">
    <property type="entry name" value="Mn/Fe_SOD_N"/>
</dbReference>
<sequence>MFVIPFIPYLVTGIKGFLTRHQLEVHVLKHHQAYVNYLNTHVPGTIYSNMSLEEIVEFSDGTMFNNAGQHFNHNFFWKSLTGVKQTIPVKVESFIIENFGSVDQFKKLFTGNASTIFGSGWCYLEYDRFTNKVAIAQYSNANNPIRYKKYPILCVDTWEHAWYIDYENRKAEYFAKFWDACNWEFLGENLEKLNLV</sequence>
<dbReference type="InterPro" id="IPR019832">
    <property type="entry name" value="Mn/Fe_SOD_C"/>
</dbReference>
<dbReference type="SUPFAM" id="SSF54719">
    <property type="entry name" value="Fe,Mn superoxide dismutase (SOD), C-terminal domain"/>
    <property type="match status" value="1"/>
</dbReference>
<comment type="similarity">
    <text evidence="1 6">Belongs to the iron/manganese superoxide dismutase family.</text>
</comment>
<dbReference type="EC" id="1.15.1.1" evidence="2 6"/>
<evidence type="ECO:0000313" key="10">
    <source>
        <dbReference type="Proteomes" id="UP000179807"/>
    </source>
</evidence>
<dbReference type="PANTHER" id="PTHR42769:SF3">
    <property type="entry name" value="SUPEROXIDE DISMUTASE [FE] 2, CHLOROPLASTIC"/>
    <property type="match status" value="1"/>
</dbReference>
<evidence type="ECO:0000256" key="4">
    <source>
        <dbReference type="ARBA" id="ARBA00023002"/>
    </source>
</evidence>
<reference evidence="9" key="1">
    <citation type="submission" date="2016-10" db="EMBL/GenBank/DDBJ databases">
        <authorList>
            <person name="Benchimol M."/>
            <person name="Almeida L.G."/>
            <person name="Vasconcelos A.T."/>
            <person name="Perreira-Neves A."/>
            <person name="Rosa I.A."/>
            <person name="Tasca T."/>
            <person name="Bogo M.R."/>
            <person name="de Souza W."/>
        </authorList>
    </citation>
    <scope>NUCLEOTIDE SEQUENCE [LARGE SCALE GENOMIC DNA]</scope>
    <source>
        <strain evidence="9">K</strain>
    </source>
</reference>
<dbReference type="Gene3D" id="1.10.287.990">
    <property type="entry name" value="Fe,Mn superoxide dismutase (SOD) domain"/>
    <property type="match status" value="1"/>
</dbReference>
<keyword evidence="4 6" id="KW-0560">Oxidoreductase</keyword>
<proteinExistence type="inferred from homology"/>
<dbReference type="AlphaFoldDB" id="A0A1J4J999"/>
<evidence type="ECO:0000256" key="2">
    <source>
        <dbReference type="ARBA" id="ARBA00012682"/>
    </source>
</evidence>
<accession>A0A1J4J999</accession>
<keyword evidence="10" id="KW-1185">Reference proteome</keyword>
<feature type="domain" description="Manganese/iron superoxide dismutase N-terminal" evidence="7">
    <location>
        <begin position="2"/>
        <end position="80"/>
    </location>
</feature>
<dbReference type="Gene3D" id="3.55.40.20">
    <property type="entry name" value="Iron/manganese superoxide dismutase, C-terminal domain"/>
    <property type="match status" value="1"/>
</dbReference>
<gene>
    <name evidence="9" type="ORF">TRFO_38986</name>
</gene>
<dbReference type="GeneID" id="94847072"/>
<comment type="catalytic activity">
    <reaction evidence="6">
        <text>2 superoxide + 2 H(+) = H2O2 + O2</text>
        <dbReference type="Rhea" id="RHEA:20696"/>
        <dbReference type="ChEBI" id="CHEBI:15378"/>
        <dbReference type="ChEBI" id="CHEBI:15379"/>
        <dbReference type="ChEBI" id="CHEBI:16240"/>
        <dbReference type="ChEBI" id="CHEBI:18421"/>
        <dbReference type="EC" id="1.15.1.1"/>
    </reaction>
</comment>
<organism evidence="9 10">
    <name type="scientific">Tritrichomonas foetus</name>
    <dbReference type="NCBI Taxonomy" id="1144522"/>
    <lineage>
        <taxon>Eukaryota</taxon>
        <taxon>Metamonada</taxon>
        <taxon>Parabasalia</taxon>
        <taxon>Tritrichomonadida</taxon>
        <taxon>Tritrichomonadidae</taxon>
        <taxon>Tritrichomonas</taxon>
    </lineage>
</organism>
<dbReference type="OrthoDB" id="239262at2759"/>
<dbReference type="PANTHER" id="PTHR42769">
    <property type="entry name" value="SUPEROXIDE DISMUTASE"/>
    <property type="match status" value="1"/>
</dbReference>
<name>A0A1J4J999_9EUKA</name>
<comment type="function">
    <text evidence="6">Destroys radicals which are normally produced within the cells and which are toxic to biological systems.</text>
</comment>
<evidence type="ECO:0000259" key="8">
    <source>
        <dbReference type="Pfam" id="PF02777"/>
    </source>
</evidence>
<feature type="domain" description="Manganese/iron superoxide dismutase C-terminal" evidence="8">
    <location>
        <begin position="91"/>
        <end position="187"/>
    </location>
</feature>
<dbReference type="InterPro" id="IPR036324">
    <property type="entry name" value="Mn/Fe_SOD_N_sf"/>
</dbReference>
<dbReference type="VEuPathDB" id="TrichDB:TRFO_38986"/>
<dbReference type="Proteomes" id="UP000179807">
    <property type="component" value="Unassembled WGS sequence"/>
</dbReference>
<dbReference type="SUPFAM" id="SSF46609">
    <property type="entry name" value="Fe,Mn superoxide dismutase (SOD), N-terminal domain"/>
    <property type="match status" value="1"/>
</dbReference>
<feature type="binding site" evidence="5">
    <location>
        <position position="73"/>
    </location>
    <ligand>
        <name>Mn(2+)</name>
        <dbReference type="ChEBI" id="CHEBI:29035"/>
    </ligand>
</feature>
<dbReference type="PRINTS" id="PR01703">
    <property type="entry name" value="MNSODISMTASE"/>
</dbReference>
<protein>
    <recommendedName>
        <fullName evidence="2 6">Superoxide dismutase</fullName>
        <ecNumber evidence="2 6">1.15.1.1</ecNumber>
    </recommendedName>
</protein>
<evidence type="ECO:0000256" key="6">
    <source>
        <dbReference type="RuleBase" id="RU000414"/>
    </source>
</evidence>
<dbReference type="InterPro" id="IPR036314">
    <property type="entry name" value="SOD_C_sf"/>
</dbReference>
<comment type="caution">
    <text evidence="9">The sequence shown here is derived from an EMBL/GenBank/DDBJ whole genome shotgun (WGS) entry which is preliminary data.</text>
</comment>
<dbReference type="GO" id="GO:0004784">
    <property type="term" value="F:superoxide dismutase activity"/>
    <property type="evidence" value="ECO:0007669"/>
    <property type="project" value="UniProtKB-EC"/>
</dbReference>
<dbReference type="RefSeq" id="XP_068347960.1">
    <property type="nucleotide sequence ID" value="XM_068512368.1"/>
</dbReference>
<feature type="binding site" evidence="5">
    <location>
        <position position="160"/>
    </location>
    <ligand>
        <name>Mn(2+)</name>
        <dbReference type="ChEBI" id="CHEBI:29035"/>
    </ligand>
</feature>
<evidence type="ECO:0000313" key="9">
    <source>
        <dbReference type="EMBL" id="OHS94823.1"/>
    </source>
</evidence>
<keyword evidence="3 5" id="KW-0479">Metal-binding</keyword>
<evidence type="ECO:0000256" key="5">
    <source>
        <dbReference type="PIRSR" id="PIRSR000349-1"/>
    </source>
</evidence>
<dbReference type="GO" id="GO:0046872">
    <property type="term" value="F:metal ion binding"/>
    <property type="evidence" value="ECO:0007669"/>
    <property type="project" value="UniProtKB-KW"/>
</dbReference>
<dbReference type="EMBL" id="MLAK01001286">
    <property type="protein sequence ID" value="OHS94823.1"/>
    <property type="molecule type" value="Genomic_DNA"/>
</dbReference>
<dbReference type="Pfam" id="PF00081">
    <property type="entry name" value="Sod_Fe_N"/>
    <property type="match status" value="1"/>
</dbReference>